<dbReference type="EMBL" id="JH603169">
    <property type="protein sequence ID" value="EIC22030.1"/>
    <property type="molecule type" value="Genomic_DNA"/>
</dbReference>
<dbReference type="eggNOG" id="COG1280">
    <property type="taxonomic scope" value="Bacteria"/>
</dbReference>
<keyword evidence="8" id="KW-1185">Reference proteome</keyword>
<accession>H8YZA3</accession>
<feature type="transmembrane region" description="Helical" evidence="6">
    <location>
        <begin position="67"/>
        <end position="86"/>
    </location>
</feature>
<dbReference type="GO" id="GO:0005886">
    <property type="term" value="C:plasma membrane"/>
    <property type="evidence" value="ECO:0007669"/>
    <property type="project" value="UniProtKB-SubCell"/>
</dbReference>
<keyword evidence="4 6" id="KW-1133">Transmembrane helix</keyword>
<organism evidence="7 8">
    <name type="scientific">Thiorhodovibrio frisius</name>
    <dbReference type="NCBI Taxonomy" id="631362"/>
    <lineage>
        <taxon>Bacteria</taxon>
        <taxon>Pseudomonadati</taxon>
        <taxon>Pseudomonadota</taxon>
        <taxon>Gammaproteobacteria</taxon>
        <taxon>Chromatiales</taxon>
        <taxon>Chromatiaceae</taxon>
        <taxon>Thiorhodovibrio</taxon>
    </lineage>
</organism>
<feature type="transmembrane region" description="Helical" evidence="6">
    <location>
        <begin position="38"/>
        <end position="60"/>
    </location>
</feature>
<evidence type="ECO:0000256" key="6">
    <source>
        <dbReference type="SAM" id="Phobius"/>
    </source>
</evidence>
<dbReference type="RefSeq" id="WP_009148614.1">
    <property type="nucleotide sequence ID" value="NZ_CP121471.1"/>
</dbReference>
<evidence type="ECO:0000256" key="3">
    <source>
        <dbReference type="ARBA" id="ARBA00022692"/>
    </source>
</evidence>
<dbReference type="Pfam" id="PF01810">
    <property type="entry name" value="LysE"/>
    <property type="match status" value="1"/>
</dbReference>
<name>H8YZA3_9GAMM</name>
<dbReference type="OrthoDB" id="14103at2"/>
<evidence type="ECO:0000256" key="1">
    <source>
        <dbReference type="ARBA" id="ARBA00004651"/>
    </source>
</evidence>
<dbReference type="GO" id="GO:0015171">
    <property type="term" value="F:amino acid transmembrane transporter activity"/>
    <property type="evidence" value="ECO:0007669"/>
    <property type="project" value="TreeGrafter"/>
</dbReference>
<proteinExistence type="predicted"/>
<feature type="transmembrane region" description="Helical" evidence="6">
    <location>
        <begin position="177"/>
        <end position="197"/>
    </location>
</feature>
<keyword evidence="3 6" id="KW-0812">Transmembrane</keyword>
<evidence type="ECO:0000313" key="8">
    <source>
        <dbReference type="Proteomes" id="UP000002964"/>
    </source>
</evidence>
<dbReference type="PANTHER" id="PTHR30086">
    <property type="entry name" value="ARGININE EXPORTER PROTEIN ARGO"/>
    <property type="match status" value="1"/>
</dbReference>
<evidence type="ECO:0000256" key="5">
    <source>
        <dbReference type="ARBA" id="ARBA00023136"/>
    </source>
</evidence>
<keyword evidence="2" id="KW-1003">Cell membrane</keyword>
<evidence type="ECO:0000256" key="2">
    <source>
        <dbReference type="ARBA" id="ARBA00022475"/>
    </source>
</evidence>
<protein>
    <submittedName>
        <fullName evidence="7">Putative threonine efflux protein</fullName>
    </submittedName>
</protein>
<feature type="transmembrane region" description="Helical" evidence="6">
    <location>
        <begin position="141"/>
        <end position="165"/>
    </location>
</feature>
<dbReference type="AlphaFoldDB" id="H8YZA3"/>
<keyword evidence="5 6" id="KW-0472">Membrane</keyword>
<dbReference type="PANTHER" id="PTHR30086:SF20">
    <property type="entry name" value="ARGININE EXPORTER PROTEIN ARGO-RELATED"/>
    <property type="match status" value="1"/>
</dbReference>
<reference evidence="7 8" key="2">
    <citation type="submission" date="2011-11" db="EMBL/GenBank/DDBJ databases">
        <authorList>
            <consortium name="US DOE Joint Genome Institute"/>
            <person name="Lucas S."/>
            <person name="Han J."/>
            <person name="Lapidus A."/>
            <person name="Cheng J.-F."/>
            <person name="Goodwin L."/>
            <person name="Pitluck S."/>
            <person name="Peters L."/>
            <person name="Ovchinnikova G."/>
            <person name="Zhang X."/>
            <person name="Detter J.C."/>
            <person name="Han C."/>
            <person name="Tapia R."/>
            <person name="Land M."/>
            <person name="Hauser L."/>
            <person name="Kyrpides N."/>
            <person name="Ivanova N."/>
            <person name="Pagani I."/>
            <person name="Vogl K."/>
            <person name="Liu Z."/>
            <person name="Overmann J."/>
            <person name="Frigaard N.-U."/>
            <person name="Bryant D."/>
            <person name="Woyke T."/>
        </authorList>
    </citation>
    <scope>NUCLEOTIDE SEQUENCE [LARGE SCALE GENOMIC DNA]</scope>
    <source>
        <strain evidence="7 8">970</strain>
    </source>
</reference>
<evidence type="ECO:0000313" key="7">
    <source>
        <dbReference type="EMBL" id="EIC22030.1"/>
    </source>
</evidence>
<dbReference type="HOGENOM" id="CLU_104651_1_0_6"/>
<dbReference type="Proteomes" id="UP000002964">
    <property type="component" value="Unassembled WGS sequence"/>
</dbReference>
<comment type="subcellular location">
    <subcellularLocation>
        <location evidence="1">Cell membrane</location>
        <topology evidence="1">Multi-pass membrane protein</topology>
    </subcellularLocation>
</comment>
<dbReference type="InterPro" id="IPR001123">
    <property type="entry name" value="LeuE-type"/>
</dbReference>
<evidence type="ECO:0000256" key="4">
    <source>
        <dbReference type="ARBA" id="ARBA00022989"/>
    </source>
</evidence>
<sequence>MTEFLILGLVLGLAAGVTPGPLLTLVLAQALRHGTAAGVRVALAPLITDLPLVLATWLLLRQWADSATLLGALSLVGSLLVFGFGVQTLRAPSRLPDPEAVPVTTHSLRKGLLANVLSPHPYLFWLGVGGPILTRAADSGALAPAAFLLSFYGFLVGTKVVLAVLMGRARGRLGQRAYRTVLGVLGLALCALALGLARDGLQLLGWW</sequence>
<dbReference type="STRING" id="631362.Thi970DRAFT_02271"/>
<gene>
    <name evidence="7" type="ORF">Thi970DRAFT_02271</name>
</gene>
<reference evidence="8" key="1">
    <citation type="submission" date="2011-06" db="EMBL/GenBank/DDBJ databases">
        <authorList>
            <consortium name="US DOE Joint Genome Institute (JGI-PGF)"/>
            <person name="Lucas S."/>
            <person name="Han J."/>
            <person name="Lapidus A."/>
            <person name="Cheng J.-F."/>
            <person name="Goodwin L."/>
            <person name="Pitluck S."/>
            <person name="Peters L."/>
            <person name="Land M.L."/>
            <person name="Hauser L."/>
            <person name="Vogl K."/>
            <person name="Liu Z."/>
            <person name="Overmann J."/>
            <person name="Frigaard N.-U."/>
            <person name="Bryant D.A."/>
            <person name="Woyke T.J."/>
        </authorList>
    </citation>
    <scope>NUCLEOTIDE SEQUENCE [LARGE SCALE GENOMIC DNA]</scope>
    <source>
        <strain evidence="8">970</strain>
    </source>
</reference>